<name>A0A6F8PMW6_9GAMM</name>
<dbReference type="Gene3D" id="1.10.287.950">
    <property type="entry name" value="Methyl-accepting chemotaxis protein"/>
    <property type="match status" value="1"/>
</dbReference>
<feature type="transmembrane region" description="Helical" evidence="1">
    <location>
        <begin position="41"/>
        <end position="61"/>
    </location>
</feature>
<sequence length="178" mass="20353">MNELSSQKWLKNLGEVLDQIEQDAQKNQHKMGASQAKTDNILTIFFVFILLFALINFYFVYEWTQEAKTLVTEIEGMHEHIASMSSQMADLYQSMLSMREKTQLVPVMNEELGKFVSNMQTMTTSTQGVNASLETINTSMTGVNQDMQVMNGQFHQLNQTVNNLSYHVGEMSRTLPLR</sequence>
<dbReference type="EMBL" id="AP021888">
    <property type="protein sequence ID" value="BBP43340.1"/>
    <property type="molecule type" value="Genomic_DNA"/>
</dbReference>
<proteinExistence type="predicted"/>
<keyword evidence="1" id="KW-0812">Transmembrane</keyword>
<evidence type="ECO:0000256" key="1">
    <source>
        <dbReference type="SAM" id="Phobius"/>
    </source>
</evidence>
<accession>A0A6F8PMW6</accession>
<dbReference type="KEGG" id="tzo:THMIRHAT_10860"/>
<evidence type="ECO:0000313" key="2">
    <source>
        <dbReference type="EMBL" id="BBP43340.1"/>
    </source>
</evidence>
<protein>
    <submittedName>
        <fullName evidence="2">Uncharacterized protein</fullName>
    </submittedName>
</protein>
<dbReference type="RefSeq" id="WP_173291155.1">
    <property type="nucleotide sequence ID" value="NZ_AP021888.1"/>
</dbReference>
<gene>
    <name evidence="2" type="ORF">THMIRHAT_10860</name>
</gene>
<dbReference type="Proteomes" id="UP000501466">
    <property type="component" value="Chromosome"/>
</dbReference>
<organism evidence="2 3">
    <name type="scientific">Thiosulfativibrio zosterae</name>
    <dbReference type="NCBI Taxonomy" id="2675053"/>
    <lineage>
        <taxon>Bacteria</taxon>
        <taxon>Pseudomonadati</taxon>
        <taxon>Pseudomonadota</taxon>
        <taxon>Gammaproteobacteria</taxon>
        <taxon>Thiotrichales</taxon>
        <taxon>Piscirickettsiaceae</taxon>
        <taxon>Thiosulfativibrio</taxon>
    </lineage>
</organism>
<keyword evidence="3" id="KW-1185">Reference proteome</keyword>
<reference evidence="3" key="1">
    <citation type="submission" date="2019-11" db="EMBL/GenBank/DDBJ databases">
        <title>Isolation and characterization of two novel species in the genus Thiomicrorhabdus.</title>
        <authorList>
            <person name="Mochizuki J."/>
            <person name="Kojima H."/>
            <person name="Fukui M."/>
        </authorList>
    </citation>
    <scope>NUCLEOTIDE SEQUENCE [LARGE SCALE GENOMIC DNA]</scope>
    <source>
        <strain evidence="3">AkT22</strain>
    </source>
</reference>
<keyword evidence="1" id="KW-0472">Membrane</keyword>
<evidence type="ECO:0000313" key="3">
    <source>
        <dbReference type="Proteomes" id="UP000501466"/>
    </source>
</evidence>
<keyword evidence="1" id="KW-1133">Transmembrane helix</keyword>
<dbReference type="AlphaFoldDB" id="A0A6F8PMW6"/>